<keyword evidence="8" id="KW-0436">Ligase</keyword>
<dbReference type="SMART" id="SM01096">
    <property type="entry name" value="CPSase_L_D3"/>
    <property type="match status" value="1"/>
</dbReference>
<dbReference type="InterPro" id="IPR017926">
    <property type="entry name" value="GATASE"/>
</dbReference>
<dbReference type="EMBL" id="LSSM01000119">
    <property type="protein sequence ID" value="OMJ29972.1"/>
    <property type="molecule type" value="Genomic_DNA"/>
</dbReference>
<dbReference type="NCBIfam" id="TIGR01369">
    <property type="entry name" value="CPSaseII_lrg"/>
    <property type="match status" value="1"/>
</dbReference>
<feature type="domain" description="ATP-grasp" evidence="31">
    <location>
        <begin position="1159"/>
        <end position="1350"/>
    </location>
</feature>
<comment type="cofactor">
    <cofactor evidence="1">
        <name>Zn(2+)</name>
        <dbReference type="ChEBI" id="CHEBI:29105"/>
    </cofactor>
</comment>
<dbReference type="SUPFAM" id="SSF52021">
    <property type="entry name" value="Carbamoyl phosphate synthetase, small subunit N-terminal domain"/>
    <property type="match status" value="1"/>
</dbReference>
<evidence type="ECO:0000256" key="26">
    <source>
        <dbReference type="ARBA" id="ARBA00047359"/>
    </source>
</evidence>
<dbReference type="InterPro" id="IPR036901">
    <property type="entry name" value="Asp/Orn_carbamoylTrfase_sf"/>
</dbReference>
<dbReference type="Pfam" id="PF25596">
    <property type="entry name" value="CPSase_L_D1"/>
    <property type="match status" value="2"/>
</dbReference>
<evidence type="ECO:0000256" key="21">
    <source>
        <dbReference type="ARBA" id="ARBA00044031"/>
    </source>
</evidence>
<evidence type="ECO:0000256" key="19">
    <source>
        <dbReference type="ARBA" id="ARBA00043984"/>
    </source>
</evidence>
<dbReference type="Pfam" id="PF00185">
    <property type="entry name" value="OTCace"/>
    <property type="match status" value="1"/>
</dbReference>
<evidence type="ECO:0000256" key="9">
    <source>
        <dbReference type="ARBA" id="ARBA00022679"/>
    </source>
</evidence>
<dbReference type="PANTHER" id="PTHR11405:SF5">
    <property type="entry name" value="CAD PROTEIN"/>
    <property type="match status" value="1"/>
</dbReference>
<dbReference type="InterPro" id="IPR006130">
    <property type="entry name" value="Asp/Orn_carbamoylTrfase"/>
</dbReference>
<dbReference type="FunFam" id="3.30.470.20:FF:000004">
    <property type="entry name" value="Carbamoyl-phosphate synthase (glutamine-hydrolyzing)"/>
    <property type="match status" value="1"/>
</dbReference>
<dbReference type="FunFam" id="3.40.50.1370:FF:000002">
    <property type="entry name" value="Aspartate carbamoyltransferase 2"/>
    <property type="match status" value="1"/>
</dbReference>
<dbReference type="NCBIfam" id="NF009455">
    <property type="entry name" value="PRK12815.1"/>
    <property type="match status" value="1"/>
</dbReference>
<dbReference type="Gene3D" id="3.40.50.880">
    <property type="match status" value="1"/>
</dbReference>
<comment type="catalytic activity">
    <reaction evidence="27">
        <text>hydrogencarbonate + L-glutamine + 2 ATP + H2O = carbamoyl phosphate + L-glutamate + 2 ADP + phosphate + 2 H(+)</text>
        <dbReference type="Rhea" id="RHEA:18633"/>
        <dbReference type="ChEBI" id="CHEBI:15377"/>
        <dbReference type="ChEBI" id="CHEBI:15378"/>
        <dbReference type="ChEBI" id="CHEBI:17544"/>
        <dbReference type="ChEBI" id="CHEBI:29985"/>
        <dbReference type="ChEBI" id="CHEBI:30616"/>
        <dbReference type="ChEBI" id="CHEBI:43474"/>
        <dbReference type="ChEBI" id="CHEBI:58228"/>
        <dbReference type="ChEBI" id="CHEBI:58359"/>
        <dbReference type="ChEBI" id="CHEBI:456216"/>
        <dbReference type="EC" id="6.3.5.5"/>
    </reaction>
</comment>
<dbReference type="Gene3D" id="3.20.20.140">
    <property type="entry name" value="Metal-dependent hydrolases"/>
    <property type="match status" value="1"/>
</dbReference>
<keyword evidence="16" id="KW-0511">Multifunctional enzyme</keyword>
<dbReference type="Gene3D" id="1.10.1030.10">
    <property type="entry name" value="Carbamoyl-phosphate synthetase, large subunit oligomerisation domain"/>
    <property type="match status" value="1"/>
</dbReference>
<dbReference type="NCBIfam" id="NF009475">
    <property type="entry name" value="PRK12838.1"/>
    <property type="match status" value="1"/>
</dbReference>
<dbReference type="InterPro" id="IPR032466">
    <property type="entry name" value="Metal_Hydrolase"/>
</dbReference>
<evidence type="ECO:0000313" key="33">
    <source>
        <dbReference type="EMBL" id="OMJ29972.1"/>
    </source>
</evidence>
<evidence type="ECO:0000313" key="34">
    <source>
        <dbReference type="Proteomes" id="UP000187429"/>
    </source>
</evidence>
<keyword evidence="9" id="KW-0808">Transferase</keyword>
<keyword evidence="10" id="KW-0479">Metal-binding</keyword>
<dbReference type="Gene3D" id="3.30.470.20">
    <property type="entry name" value="ATP-grasp fold, B domain"/>
    <property type="match status" value="2"/>
</dbReference>
<evidence type="ECO:0000256" key="25">
    <source>
        <dbReference type="ARBA" id="ARBA00044334"/>
    </source>
</evidence>
<dbReference type="InterPro" id="IPR005480">
    <property type="entry name" value="CPSase_lsu_oligo"/>
</dbReference>
<evidence type="ECO:0000256" key="13">
    <source>
        <dbReference type="ARBA" id="ARBA00022801"/>
    </source>
</evidence>
<dbReference type="CDD" id="cd01744">
    <property type="entry name" value="GATase1_CPSase"/>
    <property type="match status" value="1"/>
</dbReference>
<dbReference type="FunFam" id="3.40.50.20:FF:000001">
    <property type="entry name" value="Carbamoyl-phosphate synthase large chain"/>
    <property type="match status" value="1"/>
</dbReference>
<dbReference type="PRINTS" id="PR00100">
    <property type="entry name" value="AOTCASE"/>
</dbReference>
<dbReference type="OrthoDB" id="1924069at2759"/>
<evidence type="ECO:0000256" key="7">
    <source>
        <dbReference type="ARBA" id="ARBA00013008"/>
    </source>
</evidence>
<dbReference type="InterPro" id="IPR029062">
    <property type="entry name" value="Class_I_gatase-like"/>
</dbReference>
<evidence type="ECO:0000256" key="6">
    <source>
        <dbReference type="ARBA" id="ARBA00012918"/>
    </source>
</evidence>
<comment type="pathway">
    <text evidence="2">Pyrimidine metabolism; UMP biosynthesis via de novo pathway; (S)-dihydroorotate from bicarbonate: step 1/3.</text>
</comment>
<dbReference type="EC" id="6.3.4.16" evidence="22"/>
<sequence length="2361" mass="260629">MGITLGEEVKVPKDIVSGRNSPVGLYDKPFQPCVSPVDFVGPNQAAREVDELQDIQHTKAALVLEDGSVHIGYSFGAETKSVSGELVFSTSMSGYPEALTDPSNHGYILVLTFPLIGNYGVPDETVFDELLKNRLKFFESSKIHVTSLVIGNISSEYSHYMAKTSLSDWLIKHDIPAIYGVDTRALTKKIREQGAMMGKLLYPKTIVGAGIVPSESNYWLNEYSDIEWNDINNKNLVAEVSTKEPYLYVPKPGTELKHPSGRTLRIVAVDFGLKNKQLTHMVSRGLEVKLVPWNYDFTSEDIIDGLFLSNGPGNPNAIPSDITVANVKNVIKQEKFPIFGICMGHQILSISSGANCKKLKYGNRGANIPCTDFRTGKCYITSQNHGYAVDPLSLPENIVELFTNANDATNEGIAYTDLPYFSVQFHPESTPGPEDTDFLFDDFVKLIQNCVGKPSIRGISLPGSEYCESVKKSFSENASKPKSLTGGIVVNGKLIRKVLVLGSGGLSIGQAGEFDYSGSQAIKALKEEGLYTILINPNIATIQTSKGLADKCYFLPVTPECVRKVIQYEHPDGIYCTFGGQTALNIGVELNDEFESLGVQVLGTQISTIIKTEDRELFSNALAEIDEKCAQSKTAVNVDEAIAAVNEIGYPVIVRAAYALGGLGSGFAETEDELRDLCSKAFATSPQILVEKSMKGWKEIEFEVVRDSADNCIVVCNMENFDPLGIHTGDSIVVAPCMTLSDADVQMFRSTAIKVIRHLGVVGECNIQYALNPNSNEYCIIEVNARLSRSSALASKATGYPLAFVAAKLGLGINLNSIKNSVTKVTTACFEPSLDYIVVKMPRWDLNKFVRVNRELSSAMKSVGEVMAIGRTFEECLMEAIRSVDSSFVGFSRNTVVSSDEDELNRELSQPTDKRLFAIANALNAGYSVDKIWKLTKIDKWFLCRLRSLVETERKLVATIETEFIPEKLLREAKQLGFSDRGIAQLTQGNELQIRRDRKALGIHPIVKQIDTVAAEFPATTNYLYLTYNANEHDIDFHDRGVMVLGSGVYRIGSSVEFDWCAVRAIGTLRSNGYKTIMVNYNPETVSTDYDEADRLYFSNISLERVMDIYELEQSAGVIVAMGGQAPNNIALALHRQKINILGTSPDYIDNAENRYKFSRMLDQIGIDQPAWRELTHLEDAHEFCKEVDFPVLVRPSYVLSGAAMNVVFSADDLNAYLEQAACVSREYPVVISKFIEDAKEIDVDAVAVGGKMIVHFISEHVENAGVHSGDATLVLPPQDLDPITVRKIEEATAAIGKALHVTGPYNIQFIAKDNEIKVIECNVRAARSFPFVSKSTNVDLVEISVKAMLNLPISLKNYKKVTNYVAVKVPQFSFSRLLGADPILGVEMASTGEVAAFGTDKYSAYIKALVATGFKIPEKNILVSIGSFKEKLEMIDSIKKLSKMGYNIFATPGTADFFSEYNVPVKFLEVSTSRDKYNLHQYLAKNLIDLYINLPSKNSFRRPASFVSEGYKTRRMAIDNSIPLITNVKCAKMFVEALFRYKPKHWEIENVDYITSHKTVVLPGLIDISSNVALYKNVDYKSLCSINSSALNAGITMLSMLSPNYNSKNHQVVNDLAYRPNPGESDLVTDYVLTISGKSPLSELSNIENSSSILFIDFEPKDADQQISYSDVSNIFKNFPKHLPIISNAFGTNLASTLLLASLYDRSVHITNVKSADDISLINLSKEKGLKVSCDATVFSLFPLPPSSLSECSNESEVDRFKIWEQFGSIDCLSIGLAPKIVTEKLSVLESYNLSYSLALPLLLSAVSSGRISISDIATKLSTNPKQLFGFPEQSETYIEVNVDRPAFLSQSIPNLSKEAAEAIGYYGSEVSSSLHRVVYYGTTAFLDGKVIKSSTKRSGINLSKDLRKIYSGPSKKEIVTDSLTDNFEQPSVSSTERHISSLLKDESQNQFTSSSNIFSNTLGSPLINSTKVESDYTLNQIPSLSPGVNKSDKNYSTIYSDNKSMDSSLISQSQLHIQRGMSPINASDIHKYFLSSILQRFGGINPFYMQSIISVRQLSKNHLYMLFAVAMELRTAVANYGMIPLLQGKVMASVFYEPSSRTSSSFQAAMLRLGGQVFSINAETSSIAKGESLSDTIRTFSSYSDVVVLRHPDRGAAKSVSDLNEIPILNAGDGTGEHPSQAMLDAFTIREELGTVNGLTVTMVGDLKNGRTVHSLARILSLYKNITINYVSPNDSLQMPDYIIEEINSNPSANNIIQNKYYDLDESILANTDVLYVTRIQKERFASLEEYEASVSKNFIINNATLKKCKKNMIVMHPLPRVNEISVDIDTDPRSAYFRQMKYGMFVRMALLSLVLLSV</sequence>
<evidence type="ECO:0000259" key="31">
    <source>
        <dbReference type="PROSITE" id="PS50975"/>
    </source>
</evidence>
<dbReference type="SUPFAM" id="SSF48108">
    <property type="entry name" value="Carbamoyl phosphate synthetase, large subunit connection domain"/>
    <property type="match status" value="1"/>
</dbReference>
<dbReference type="EC" id="2.1.3.2" evidence="7"/>
<dbReference type="Gene3D" id="3.30.1490.20">
    <property type="entry name" value="ATP-grasp fold, A domain"/>
    <property type="match status" value="1"/>
</dbReference>
<dbReference type="InterPro" id="IPR006274">
    <property type="entry name" value="CarbamoylP_synth_ssu"/>
</dbReference>
<dbReference type="InterPro" id="IPR005483">
    <property type="entry name" value="CPSase_dom"/>
</dbReference>
<dbReference type="NCBIfam" id="TIGR01368">
    <property type="entry name" value="CPSaseIIsmall"/>
    <property type="match status" value="1"/>
</dbReference>
<dbReference type="PANTHER" id="PTHR11405">
    <property type="entry name" value="CARBAMOYLTRANSFERASE FAMILY MEMBER"/>
    <property type="match status" value="1"/>
</dbReference>
<dbReference type="SUPFAM" id="SSF56059">
    <property type="entry name" value="Glutathione synthetase ATP-binding domain-like"/>
    <property type="match status" value="2"/>
</dbReference>
<evidence type="ECO:0000256" key="18">
    <source>
        <dbReference type="ARBA" id="ARBA00043979"/>
    </source>
</evidence>
<dbReference type="CDD" id="cd01423">
    <property type="entry name" value="MGS_CPS_I_III"/>
    <property type="match status" value="1"/>
</dbReference>
<dbReference type="FunFam" id="3.40.50.1380:FF:000005">
    <property type="entry name" value="CAD protein-like isoform X1"/>
    <property type="match status" value="1"/>
</dbReference>
<evidence type="ECO:0000256" key="22">
    <source>
        <dbReference type="ARBA" id="ARBA00044063"/>
    </source>
</evidence>
<feature type="domain" description="MGS-like" evidence="32">
    <location>
        <begin position="1415"/>
        <end position="1561"/>
    </location>
</feature>
<dbReference type="NCBIfam" id="NF003671">
    <property type="entry name" value="PRK05294.1"/>
    <property type="match status" value="1"/>
</dbReference>
<dbReference type="FunFam" id="3.30.1490.20:FF:000001">
    <property type="entry name" value="Carbamoyl-phosphate synthase large chain"/>
    <property type="match status" value="1"/>
</dbReference>
<keyword evidence="14 30" id="KW-0067">ATP-binding</keyword>
<comment type="similarity">
    <text evidence="19">In the N-terminal section; belongs to the CarA family.</text>
</comment>
<dbReference type="PRINTS" id="PR00099">
    <property type="entry name" value="CPSGATASE"/>
</dbReference>
<dbReference type="GO" id="GO:0044205">
    <property type="term" value="P:'de novo' UMP biosynthetic process"/>
    <property type="evidence" value="ECO:0007669"/>
    <property type="project" value="UniProtKB-UniPathway"/>
</dbReference>
<dbReference type="GO" id="GO:0005951">
    <property type="term" value="C:carbamoyl-phosphate synthase complex"/>
    <property type="evidence" value="ECO:0007669"/>
    <property type="project" value="TreeGrafter"/>
</dbReference>
<comment type="catalytic activity">
    <reaction evidence="26">
        <text>hydrogencarbonate + NH4(+) + 2 ATP = carbamoyl phosphate + 2 ADP + phosphate + 2 H(+)</text>
        <dbReference type="Rhea" id="RHEA:18029"/>
        <dbReference type="ChEBI" id="CHEBI:15378"/>
        <dbReference type="ChEBI" id="CHEBI:17544"/>
        <dbReference type="ChEBI" id="CHEBI:28938"/>
        <dbReference type="ChEBI" id="CHEBI:30616"/>
        <dbReference type="ChEBI" id="CHEBI:43474"/>
        <dbReference type="ChEBI" id="CHEBI:58228"/>
        <dbReference type="ChEBI" id="CHEBI:456216"/>
        <dbReference type="EC" id="6.3.4.16"/>
    </reaction>
</comment>
<dbReference type="GO" id="GO:0006207">
    <property type="term" value="P:'de novo' pyrimidine nucleobase biosynthetic process"/>
    <property type="evidence" value="ECO:0007669"/>
    <property type="project" value="InterPro"/>
</dbReference>
<evidence type="ECO:0000256" key="2">
    <source>
        <dbReference type="ARBA" id="ARBA00004812"/>
    </source>
</evidence>
<evidence type="ECO:0000259" key="32">
    <source>
        <dbReference type="PROSITE" id="PS51855"/>
    </source>
</evidence>
<evidence type="ECO:0000256" key="29">
    <source>
        <dbReference type="ARBA" id="ARBA00049534"/>
    </source>
</evidence>
<reference evidence="34" key="1">
    <citation type="submission" date="2017-01" db="EMBL/GenBank/DDBJ databases">
        <authorList>
            <person name="Wang Y."/>
            <person name="White M."/>
            <person name="Kvist S."/>
            <person name="Moncalvo J.-M."/>
        </authorList>
    </citation>
    <scope>NUCLEOTIDE SEQUENCE [LARGE SCALE GENOMIC DNA]</scope>
    <source>
        <strain evidence="34">ID-206-W2</strain>
    </source>
</reference>
<keyword evidence="15" id="KW-0665">Pyrimidine biosynthesis</keyword>
<dbReference type="FunFam" id="3.50.30.20:FF:000002">
    <property type="entry name" value="Carbamoyl-phosphate synthase 1, mitochondrial"/>
    <property type="match status" value="1"/>
</dbReference>
<dbReference type="InterPro" id="IPR036897">
    <property type="entry name" value="CarbamoylP_synth_lsu_oligo_sf"/>
</dbReference>
<dbReference type="GO" id="GO:0016597">
    <property type="term" value="F:amino acid binding"/>
    <property type="evidence" value="ECO:0007669"/>
    <property type="project" value="InterPro"/>
</dbReference>
<comment type="similarity">
    <text evidence="17">In the 3rd section; belongs to the metallo-dependent hydrolases superfamily. DHOase family. CAD subfamily.</text>
</comment>
<comment type="pathway">
    <text evidence="3">Pyrimidine metabolism; UMP biosynthesis via de novo pathway; (S)-dihydroorotate from bicarbonate: step 2/3.</text>
</comment>
<evidence type="ECO:0000256" key="11">
    <source>
        <dbReference type="ARBA" id="ARBA00022737"/>
    </source>
</evidence>
<feature type="domain" description="ATP-grasp" evidence="31">
    <location>
        <begin position="619"/>
        <end position="811"/>
    </location>
</feature>
<dbReference type="InterPro" id="IPR011761">
    <property type="entry name" value="ATP-grasp"/>
</dbReference>
<evidence type="ECO:0000256" key="3">
    <source>
        <dbReference type="ARBA" id="ARBA00004852"/>
    </source>
</evidence>
<dbReference type="Pfam" id="PF02786">
    <property type="entry name" value="CPSase_L_D2"/>
    <property type="match status" value="2"/>
</dbReference>
<evidence type="ECO:0000256" key="24">
    <source>
        <dbReference type="ARBA" id="ARBA00044318"/>
    </source>
</evidence>
<comment type="subunit">
    <text evidence="21">Heterodimer composed of 2 chains; the small (or glutamine) chain promotes the hydrolysis of glutamine to ammonia, which is used by the large (or ammonia) chain to synthesize carbamoyl phosphate.</text>
</comment>
<evidence type="ECO:0000256" key="20">
    <source>
        <dbReference type="ARBA" id="ARBA00043998"/>
    </source>
</evidence>
<dbReference type="InterPro" id="IPR002082">
    <property type="entry name" value="Asp_carbamoyltransf"/>
</dbReference>
<dbReference type="EC" id="3.5.1.2" evidence="6"/>
<keyword evidence="11" id="KW-0677">Repeat</keyword>
<keyword evidence="13" id="KW-0378">Hydrolase</keyword>
<dbReference type="HAMAP" id="MF_00001">
    <property type="entry name" value="Asp_carb_tr"/>
    <property type="match status" value="1"/>
</dbReference>
<evidence type="ECO:0000256" key="5">
    <source>
        <dbReference type="ARBA" id="ARBA00012738"/>
    </source>
</evidence>
<comment type="similarity">
    <text evidence="20">In the 2nd section; belongs to the CarB family.</text>
</comment>
<dbReference type="InterPro" id="IPR036914">
    <property type="entry name" value="MGS-like_dom_sf"/>
</dbReference>
<evidence type="ECO:0000256" key="17">
    <source>
        <dbReference type="ARBA" id="ARBA00043968"/>
    </source>
</evidence>
<dbReference type="Gene3D" id="3.50.30.20">
    <property type="entry name" value="Carbamoyl-phosphate synthase small subunit, N-terminal domain"/>
    <property type="match status" value="1"/>
</dbReference>
<dbReference type="InterPro" id="IPR006275">
    <property type="entry name" value="CPSase_lsu"/>
</dbReference>
<dbReference type="GO" id="GO:0046872">
    <property type="term" value="F:metal ion binding"/>
    <property type="evidence" value="ECO:0007669"/>
    <property type="project" value="UniProtKB-KW"/>
</dbReference>
<dbReference type="PROSITE" id="PS51855">
    <property type="entry name" value="MGS"/>
    <property type="match status" value="1"/>
</dbReference>
<dbReference type="Gene3D" id="3.40.50.1370">
    <property type="entry name" value="Aspartate/ornithine carbamoyltransferase"/>
    <property type="match status" value="2"/>
</dbReference>
<dbReference type="Gene3D" id="3.40.50.20">
    <property type="match status" value="2"/>
</dbReference>
<dbReference type="InterPro" id="IPR058047">
    <property type="entry name" value="CPSase_preATP-grasp"/>
</dbReference>
<evidence type="ECO:0000256" key="8">
    <source>
        <dbReference type="ARBA" id="ARBA00022598"/>
    </source>
</evidence>
<dbReference type="FunFam" id="1.10.1030.10:FF:000001">
    <property type="entry name" value="Carbamoyl-phosphate synthase large chain"/>
    <property type="match status" value="1"/>
</dbReference>
<dbReference type="Pfam" id="PF02787">
    <property type="entry name" value="CPSase_L_D3"/>
    <property type="match status" value="1"/>
</dbReference>
<dbReference type="Pfam" id="PF00988">
    <property type="entry name" value="CPSase_sm_chain"/>
    <property type="match status" value="1"/>
</dbReference>
<dbReference type="GO" id="GO:0006541">
    <property type="term" value="P:glutamine metabolic process"/>
    <property type="evidence" value="ECO:0007669"/>
    <property type="project" value="InterPro"/>
</dbReference>
<dbReference type="PROSITE" id="PS51273">
    <property type="entry name" value="GATASE_TYPE_1"/>
    <property type="match status" value="1"/>
</dbReference>
<dbReference type="GO" id="GO:0006526">
    <property type="term" value="P:L-arginine biosynthetic process"/>
    <property type="evidence" value="ECO:0007669"/>
    <property type="project" value="TreeGrafter"/>
</dbReference>
<dbReference type="EC" id="6.3.5.5" evidence="5"/>
<dbReference type="FunFam" id="3.30.470.20:FF:000001">
    <property type="entry name" value="Carbamoyl-phosphate synthase large chain"/>
    <property type="match status" value="1"/>
</dbReference>
<dbReference type="Proteomes" id="UP000187429">
    <property type="component" value="Unassembled WGS sequence"/>
</dbReference>
<evidence type="ECO:0000256" key="12">
    <source>
        <dbReference type="ARBA" id="ARBA00022741"/>
    </source>
</evidence>
<dbReference type="SUPFAM" id="SSF52440">
    <property type="entry name" value="PreATP-grasp domain"/>
    <property type="match status" value="2"/>
</dbReference>
<dbReference type="PROSITE" id="PS50975">
    <property type="entry name" value="ATP_GRASP"/>
    <property type="match status" value="2"/>
</dbReference>
<keyword evidence="12 30" id="KW-0547">Nucleotide-binding</keyword>
<evidence type="ECO:0000256" key="14">
    <source>
        <dbReference type="ARBA" id="ARBA00022840"/>
    </source>
</evidence>
<comment type="caution">
    <text evidence="33">The sequence shown here is derived from an EMBL/GenBank/DDBJ whole genome shotgun (WGS) entry which is preliminary data.</text>
</comment>
<dbReference type="GO" id="GO:0004088">
    <property type="term" value="F:carbamoyl-phosphate synthase (glutamine-hydrolyzing) activity"/>
    <property type="evidence" value="ECO:0007669"/>
    <property type="project" value="UniProtKB-EC"/>
</dbReference>
<dbReference type="GO" id="GO:0004070">
    <property type="term" value="F:aspartate carbamoyltransferase activity"/>
    <property type="evidence" value="ECO:0007669"/>
    <property type="project" value="UniProtKB-EC"/>
</dbReference>
<evidence type="ECO:0000256" key="1">
    <source>
        <dbReference type="ARBA" id="ARBA00001947"/>
    </source>
</evidence>
<dbReference type="InterPro" id="IPR006131">
    <property type="entry name" value="Asp_carbamoyltransf_Asp/Orn-bd"/>
</dbReference>
<dbReference type="SUPFAM" id="SSF53671">
    <property type="entry name" value="Aspartate/ornithine carbamoyltransferase"/>
    <property type="match status" value="1"/>
</dbReference>
<dbReference type="SUPFAM" id="SSF52317">
    <property type="entry name" value="Class I glutamine amidotransferase-like"/>
    <property type="match status" value="1"/>
</dbReference>
<evidence type="ECO:0000256" key="16">
    <source>
        <dbReference type="ARBA" id="ARBA00023268"/>
    </source>
</evidence>
<dbReference type="SUPFAM" id="SSF51556">
    <property type="entry name" value="Metallo-dependent hydrolases"/>
    <property type="match status" value="1"/>
</dbReference>
<proteinExistence type="inferred from homology"/>
<dbReference type="PRINTS" id="PR00098">
    <property type="entry name" value="CPSASE"/>
</dbReference>
<dbReference type="GO" id="GO:0005524">
    <property type="term" value="F:ATP binding"/>
    <property type="evidence" value="ECO:0007669"/>
    <property type="project" value="UniProtKB-UniRule"/>
</dbReference>
<dbReference type="Gene3D" id="3.40.50.1380">
    <property type="entry name" value="Methylglyoxal synthase-like domain"/>
    <property type="match status" value="1"/>
</dbReference>
<evidence type="ECO:0000256" key="28">
    <source>
        <dbReference type="ARBA" id="ARBA00048859"/>
    </source>
</evidence>
<dbReference type="InterPro" id="IPR011607">
    <property type="entry name" value="MGS-like_dom"/>
</dbReference>
<dbReference type="PRINTS" id="PR00101">
    <property type="entry name" value="ATCASE"/>
</dbReference>
<dbReference type="InterPro" id="IPR016185">
    <property type="entry name" value="PreATP-grasp_dom_sf"/>
</dbReference>
<dbReference type="InterPro" id="IPR036480">
    <property type="entry name" value="CarbP_synth_ssu_N_sf"/>
</dbReference>
<dbReference type="FunFam" id="3.40.50.1370:FF:000005">
    <property type="entry name" value="CAD protein-like isoform X1"/>
    <property type="match status" value="1"/>
</dbReference>
<dbReference type="NCBIfam" id="TIGR00670">
    <property type="entry name" value="asp_carb_tr"/>
    <property type="match status" value="1"/>
</dbReference>
<dbReference type="SMART" id="SM00851">
    <property type="entry name" value="MGS"/>
    <property type="match status" value="1"/>
</dbReference>
<gene>
    <name evidence="33" type="ORF">AYI69_g498</name>
</gene>
<dbReference type="HAMAP" id="MF_01209">
    <property type="entry name" value="CPSase_S_chain"/>
    <property type="match status" value="1"/>
</dbReference>
<dbReference type="InterPro" id="IPR013815">
    <property type="entry name" value="ATP_grasp_subdomain_1"/>
</dbReference>
<protein>
    <recommendedName>
        <fullName evidence="24">Ammonium-dependent carbamoyl phosphate synthetase</fullName>
        <ecNumber evidence="7">2.1.3.2</ecNumber>
        <ecNumber evidence="6">3.5.1.2</ecNumber>
        <ecNumber evidence="22">6.3.4.16</ecNumber>
        <ecNumber evidence="5">6.3.5.5</ecNumber>
    </recommendedName>
    <alternativeName>
        <fullName evidence="23">Arginine-specific carbamoyl phosphate synthetase, ammonia chain</fullName>
    </alternativeName>
    <alternativeName>
        <fullName evidence="25">Glutamine-dependent carbamoyl phosphate synthetase</fullName>
    </alternativeName>
</protein>
<dbReference type="InterPro" id="IPR035686">
    <property type="entry name" value="CPSase_GATase1"/>
</dbReference>
<dbReference type="PROSITE" id="PS00866">
    <property type="entry name" value="CPSASE_1"/>
    <property type="match status" value="2"/>
</dbReference>
<keyword evidence="34" id="KW-1185">Reference proteome</keyword>
<dbReference type="GO" id="GO:0004359">
    <property type="term" value="F:glutaminase activity"/>
    <property type="evidence" value="ECO:0007669"/>
    <property type="project" value="UniProtKB-EC"/>
</dbReference>
<dbReference type="InterPro" id="IPR005479">
    <property type="entry name" value="CPAse_ATP-bd"/>
</dbReference>
<evidence type="ECO:0000256" key="30">
    <source>
        <dbReference type="PROSITE-ProRule" id="PRU00409"/>
    </source>
</evidence>
<comment type="catalytic activity">
    <reaction evidence="28">
        <text>carbamoyl phosphate + L-aspartate = N-carbamoyl-L-aspartate + phosphate + H(+)</text>
        <dbReference type="Rhea" id="RHEA:20013"/>
        <dbReference type="ChEBI" id="CHEBI:15378"/>
        <dbReference type="ChEBI" id="CHEBI:29991"/>
        <dbReference type="ChEBI" id="CHEBI:32814"/>
        <dbReference type="ChEBI" id="CHEBI:43474"/>
        <dbReference type="ChEBI" id="CHEBI:58228"/>
        <dbReference type="EC" id="2.1.3.2"/>
    </reaction>
</comment>
<evidence type="ECO:0000256" key="15">
    <source>
        <dbReference type="ARBA" id="ARBA00022975"/>
    </source>
</evidence>
<comment type="pathway">
    <text evidence="4">Amino-acid biosynthesis; L-arginine biosynthesis; carbamoyl phosphate from bicarbonate: step 1/1.</text>
</comment>
<dbReference type="Pfam" id="PF02729">
    <property type="entry name" value="OTCace_N"/>
    <property type="match status" value="1"/>
</dbReference>
<dbReference type="SUPFAM" id="SSF52335">
    <property type="entry name" value="Methylglyoxal synthase-like"/>
    <property type="match status" value="1"/>
</dbReference>
<name>A0A1R1YSV0_9FUNG</name>
<comment type="catalytic activity">
    <reaction evidence="29">
        <text>L-glutamine + H2O = L-glutamate + NH4(+)</text>
        <dbReference type="Rhea" id="RHEA:15889"/>
        <dbReference type="ChEBI" id="CHEBI:15377"/>
        <dbReference type="ChEBI" id="CHEBI:28938"/>
        <dbReference type="ChEBI" id="CHEBI:29985"/>
        <dbReference type="ChEBI" id="CHEBI:58359"/>
        <dbReference type="EC" id="3.5.1.2"/>
    </reaction>
</comment>
<evidence type="ECO:0000256" key="10">
    <source>
        <dbReference type="ARBA" id="ARBA00022723"/>
    </source>
</evidence>
<dbReference type="Pfam" id="PF00117">
    <property type="entry name" value="GATase"/>
    <property type="match status" value="1"/>
</dbReference>
<dbReference type="NCBIfam" id="NF002032">
    <property type="entry name" value="PRK00856.1"/>
    <property type="match status" value="1"/>
</dbReference>
<dbReference type="SMART" id="SM01097">
    <property type="entry name" value="CPSase_sm_chain"/>
    <property type="match status" value="1"/>
</dbReference>
<evidence type="ECO:0000256" key="23">
    <source>
        <dbReference type="ARBA" id="ARBA00044249"/>
    </source>
</evidence>
<dbReference type="FunFam" id="3.40.50.20:FF:000002">
    <property type="entry name" value="Carbamoyl-phosphate synthase large chain"/>
    <property type="match status" value="1"/>
</dbReference>
<evidence type="ECO:0000256" key="4">
    <source>
        <dbReference type="ARBA" id="ARBA00005077"/>
    </source>
</evidence>
<dbReference type="InterPro" id="IPR002474">
    <property type="entry name" value="CarbamoylP_synth_ssu_N"/>
</dbReference>
<comment type="similarity">
    <text evidence="18">In the C-terminal section; belongs to the aspartate/ornithine carbamoyltransferase superfamily. ATCase family.</text>
</comment>
<dbReference type="PROSITE" id="PS00867">
    <property type="entry name" value="CPSASE_2"/>
    <property type="match status" value="2"/>
</dbReference>
<dbReference type="GO" id="GO:0004087">
    <property type="term" value="F:carbamoyl-phosphate synthase (ammonia) activity"/>
    <property type="evidence" value="ECO:0007669"/>
    <property type="project" value="UniProtKB-EC"/>
</dbReference>
<accession>A0A1R1YSV0</accession>
<dbReference type="Pfam" id="PF02142">
    <property type="entry name" value="MGS"/>
    <property type="match status" value="1"/>
</dbReference>
<dbReference type="InterPro" id="IPR006132">
    <property type="entry name" value="Asp/Orn_carbamoyltranf_P-bd"/>
</dbReference>
<dbReference type="UniPathway" id="UPA00070">
    <property type="reaction ID" value="UER00115"/>
</dbReference>
<evidence type="ECO:0000256" key="27">
    <source>
        <dbReference type="ARBA" id="ARBA00048816"/>
    </source>
</evidence>
<organism evidence="33 34">
    <name type="scientific">Smittium culicis</name>
    <dbReference type="NCBI Taxonomy" id="133412"/>
    <lineage>
        <taxon>Eukaryota</taxon>
        <taxon>Fungi</taxon>
        <taxon>Fungi incertae sedis</taxon>
        <taxon>Zoopagomycota</taxon>
        <taxon>Kickxellomycotina</taxon>
        <taxon>Harpellomycetes</taxon>
        <taxon>Harpellales</taxon>
        <taxon>Legeriomycetaceae</taxon>
        <taxon>Smittium</taxon>
    </lineage>
</organism>